<evidence type="ECO:0000259" key="5">
    <source>
        <dbReference type="Pfam" id="PF01168"/>
    </source>
</evidence>
<proteinExistence type="inferred from homology"/>
<keyword evidence="1 2" id="KW-0663">Pyridoxal phosphate</keyword>
<comment type="cofactor">
    <cofactor evidence="3">
        <name>pyridoxal 5'-phosphate</name>
        <dbReference type="ChEBI" id="CHEBI:597326"/>
    </cofactor>
</comment>
<dbReference type="CDD" id="cd00635">
    <property type="entry name" value="PLPDE_III_YBL036c_like"/>
    <property type="match status" value="1"/>
</dbReference>
<comment type="similarity">
    <text evidence="2 4">Belongs to the pyridoxal phosphate-binding protein YggS/PROSC family.</text>
</comment>
<dbReference type="PIRSF" id="PIRSF004848">
    <property type="entry name" value="YBL036c_PLPDEIII"/>
    <property type="match status" value="1"/>
</dbReference>
<name>A0A7C1SY39_UNCW3</name>
<dbReference type="HAMAP" id="MF_02087">
    <property type="entry name" value="PLP_homeostasis"/>
    <property type="match status" value="1"/>
</dbReference>
<dbReference type="InterPro" id="IPR011078">
    <property type="entry name" value="PyrdxlP_homeostasis"/>
</dbReference>
<comment type="function">
    <text evidence="2">Pyridoxal 5'-phosphate (PLP)-binding protein, which is involved in PLP homeostasis.</text>
</comment>
<evidence type="ECO:0000313" key="8">
    <source>
        <dbReference type="EMBL" id="HFJ53686.1"/>
    </source>
</evidence>
<dbReference type="FunFam" id="3.20.20.10:FF:000018">
    <property type="entry name" value="Pyridoxal phosphate homeostasis protein"/>
    <property type="match status" value="1"/>
</dbReference>
<accession>A0A7C1SY39</accession>
<sequence length="228" mass="24979">MGVAENLKQIQARIESACARAGRDPKEIKLVAVSKNQPVALIEEAIAAGVTIFGENRVQEAAAKIPLIRTPVRWHLVGTLQTNKVKKALELFSMIQSVDSLHLAEELQRRCEQKDMKIPVLIEVNTSGEPTKHGVSPEGLPELLGQILSLDRLVVQGLMTIGPGLAVENPEASRACFRLLFRLKQELKQRFGIPLPELSMGMSSDFEVGIEEGATMIRIGTALFGPRQ</sequence>
<dbReference type="PANTHER" id="PTHR10146">
    <property type="entry name" value="PROLINE SYNTHETASE CO-TRANSCRIBED BACTERIAL HOMOLOG PROTEIN"/>
    <property type="match status" value="1"/>
</dbReference>
<dbReference type="GO" id="GO:0030170">
    <property type="term" value="F:pyridoxal phosphate binding"/>
    <property type="evidence" value="ECO:0007669"/>
    <property type="project" value="UniProtKB-UniRule"/>
</dbReference>
<evidence type="ECO:0000256" key="1">
    <source>
        <dbReference type="ARBA" id="ARBA00022898"/>
    </source>
</evidence>
<gene>
    <name evidence="7" type="ORF">ENP62_02115</name>
    <name evidence="6" type="ORF">ENP94_07585</name>
    <name evidence="8" type="ORF">ENS16_03230</name>
</gene>
<evidence type="ECO:0000256" key="4">
    <source>
        <dbReference type="RuleBase" id="RU004514"/>
    </source>
</evidence>
<dbReference type="EMBL" id="DSLG01000008">
    <property type="protein sequence ID" value="HEA87848.1"/>
    <property type="molecule type" value="Genomic_DNA"/>
</dbReference>
<dbReference type="SUPFAM" id="SSF51419">
    <property type="entry name" value="PLP-binding barrel"/>
    <property type="match status" value="1"/>
</dbReference>
<dbReference type="EMBL" id="DSTU01000004">
    <property type="protein sequence ID" value="HFJ53686.1"/>
    <property type="molecule type" value="Genomic_DNA"/>
</dbReference>
<dbReference type="EMBL" id="DSKA01000158">
    <property type="protein sequence ID" value="HEE18330.1"/>
    <property type="molecule type" value="Genomic_DNA"/>
</dbReference>
<protein>
    <recommendedName>
        <fullName evidence="2">Pyridoxal phosphate homeostasis protein</fullName>
        <shortName evidence="2">PLP homeostasis protein</shortName>
    </recommendedName>
</protein>
<organism evidence="6">
    <name type="scientific">candidate division WOR-3 bacterium</name>
    <dbReference type="NCBI Taxonomy" id="2052148"/>
    <lineage>
        <taxon>Bacteria</taxon>
        <taxon>Bacteria division WOR-3</taxon>
    </lineage>
</organism>
<dbReference type="AlphaFoldDB" id="A0A7C1SY39"/>
<evidence type="ECO:0000256" key="2">
    <source>
        <dbReference type="HAMAP-Rule" id="MF_02087"/>
    </source>
</evidence>
<dbReference type="PANTHER" id="PTHR10146:SF14">
    <property type="entry name" value="PYRIDOXAL PHOSPHATE HOMEOSTASIS PROTEIN"/>
    <property type="match status" value="1"/>
</dbReference>
<reference evidence="6" key="1">
    <citation type="journal article" date="2020" name="mSystems">
        <title>Genome- and Community-Level Interaction Insights into Carbon Utilization and Element Cycling Functions of Hydrothermarchaeota in Hydrothermal Sediment.</title>
        <authorList>
            <person name="Zhou Z."/>
            <person name="Liu Y."/>
            <person name="Xu W."/>
            <person name="Pan J."/>
            <person name="Luo Z.H."/>
            <person name="Li M."/>
        </authorList>
    </citation>
    <scope>NUCLEOTIDE SEQUENCE [LARGE SCALE GENOMIC DNA]</scope>
    <source>
        <strain evidence="7">SpSt-236</strain>
        <strain evidence="6">SpSt-265</strain>
        <strain evidence="8">SpSt-465</strain>
    </source>
</reference>
<dbReference type="NCBIfam" id="TIGR00044">
    <property type="entry name" value="YggS family pyridoxal phosphate-dependent enzyme"/>
    <property type="match status" value="1"/>
</dbReference>
<dbReference type="Pfam" id="PF01168">
    <property type="entry name" value="Ala_racemase_N"/>
    <property type="match status" value="1"/>
</dbReference>
<evidence type="ECO:0000313" key="7">
    <source>
        <dbReference type="EMBL" id="HEE18330.1"/>
    </source>
</evidence>
<comment type="caution">
    <text evidence="6">The sequence shown here is derived from an EMBL/GenBank/DDBJ whole genome shotgun (WGS) entry which is preliminary data.</text>
</comment>
<dbReference type="Gene3D" id="3.20.20.10">
    <property type="entry name" value="Alanine racemase"/>
    <property type="match status" value="1"/>
</dbReference>
<evidence type="ECO:0000256" key="3">
    <source>
        <dbReference type="PIRSR" id="PIRSR004848-1"/>
    </source>
</evidence>
<evidence type="ECO:0000313" key="6">
    <source>
        <dbReference type="EMBL" id="HEA87848.1"/>
    </source>
</evidence>
<dbReference type="InterPro" id="IPR029066">
    <property type="entry name" value="PLP-binding_barrel"/>
</dbReference>
<dbReference type="InterPro" id="IPR001608">
    <property type="entry name" value="Ala_racemase_N"/>
</dbReference>
<feature type="modified residue" description="N6-(pyridoxal phosphate)lysine" evidence="2 3">
    <location>
        <position position="35"/>
    </location>
</feature>
<feature type="domain" description="Alanine racemase N-terminal" evidence="5">
    <location>
        <begin position="6"/>
        <end position="227"/>
    </location>
</feature>